<dbReference type="PANTHER" id="PTHR46558">
    <property type="entry name" value="TRACRIPTIONAL REGULATORY PROTEIN-RELATED-RELATED"/>
    <property type="match status" value="1"/>
</dbReference>
<dbReference type="GO" id="GO:0003677">
    <property type="term" value="F:DNA binding"/>
    <property type="evidence" value="ECO:0007669"/>
    <property type="project" value="UniProtKB-KW"/>
</dbReference>
<dbReference type="SUPFAM" id="SSF47413">
    <property type="entry name" value="lambda repressor-like DNA-binding domains"/>
    <property type="match status" value="1"/>
</dbReference>
<feature type="domain" description="HTH cro/C1-type" evidence="2">
    <location>
        <begin position="7"/>
        <end position="61"/>
    </location>
</feature>
<name>A0A553SG36_NIACI</name>
<dbReference type="CDD" id="cd00093">
    <property type="entry name" value="HTH_XRE"/>
    <property type="match status" value="1"/>
</dbReference>
<dbReference type="EMBL" id="RIBP01000004">
    <property type="protein sequence ID" value="TRZ35953.1"/>
    <property type="molecule type" value="Genomic_DNA"/>
</dbReference>
<dbReference type="RefSeq" id="WP_185764499.1">
    <property type="nucleotide sequence ID" value="NZ_RIBP01000004.1"/>
</dbReference>
<organism evidence="3 4">
    <name type="scientific">Niallia circulans</name>
    <name type="common">Bacillus circulans</name>
    <dbReference type="NCBI Taxonomy" id="1397"/>
    <lineage>
        <taxon>Bacteria</taxon>
        <taxon>Bacillati</taxon>
        <taxon>Bacillota</taxon>
        <taxon>Bacilli</taxon>
        <taxon>Bacillales</taxon>
        <taxon>Bacillaceae</taxon>
        <taxon>Niallia</taxon>
    </lineage>
</organism>
<dbReference type="AlphaFoldDB" id="A0A553SG36"/>
<dbReference type="Pfam" id="PF01381">
    <property type="entry name" value="HTH_3"/>
    <property type="match status" value="1"/>
</dbReference>
<dbReference type="InterPro" id="IPR001387">
    <property type="entry name" value="Cro/C1-type_HTH"/>
</dbReference>
<gene>
    <name evidence="3" type="ORF">CEQ21_10045</name>
</gene>
<accession>A0A553SG36</accession>
<dbReference type="PANTHER" id="PTHR46558:SF4">
    <property type="entry name" value="DNA-BIDING PHAGE PROTEIN"/>
    <property type="match status" value="1"/>
</dbReference>
<dbReference type="PROSITE" id="PS50943">
    <property type="entry name" value="HTH_CROC1"/>
    <property type="match status" value="1"/>
</dbReference>
<keyword evidence="1" id="KW-0238">DNA-binding</keyword>
<evidence type="ECO:0000313" key="4">
    <source>
        <dbReference type="Proteomes" id="UP000319837"/>
    </source>
</evidence>
<reference evidence="4" key="1">
    <citation type="submission" date="2018-10" db="EMBL/GenBank/DDBJ databases">
        <title>FDA dAtabase for Regulatory Grade micrObial Sequences (FDA-ARGOS): Supporting development and validation of Infectious Disease Dx tests.</title>
        <authorList>
            <person name="Minogue T."/>
            <person name="Wolcott M."/>
            <person name="Wasieloski L."/>
            <person name="Aguilar W."/>
            <person name="Moore D."/>
            <person name="Tallon L."/>
            <person name="Sadzewicz L."/>
            <person name="Sengamalay N."/>
            <person name="Ott S."/>
            <person name="Godinez A."/>
            <person name="Nagaraj S."/>
            <person name="Vavikolanu K."/>
            <person name="Vyas G."/>
            <person name="Nadendla S."/>
            <person name="George J."/>
            <person name="Sichtig H."/>
        </authorList>
    </citation>
    <scope>NUCLEOTIDE SEQUENCE [LARGE SCALE GENOMIC DNA]</scope>
    <source>
        <strain evidence="4">FDAARGOS_343</strain>
    </source>
</reference>
<sequence length="70" mass="8387">MKFATWLRRKRESLSYTQAFVAKNLGVTRQAIVRWENANTRPNYEMLLRLLDFYGCSNDEILEFLNTIRI</sequence>
<dbReference type="SMART" id="SM00530">
    <property type="entry name" value="HTH_XRE"/>
    <property type="match status" value="1"/>
</dbReference>
<evidence type="ECO:0000313" key="3">
    <source>
        <dbReference type="EMBL" id="TRZ35953.1"/>
    </source>
</evidence>
<evidence type="ECO:0000259" key="2">
    <source>
        <dbReference type="PROSITE" id="PS50943"/>
    </source>
</evidence>
<dbReference type="Proteomes" id="UP000319837">
    <property type="component" value="Unassembled WGS sequence"/>
</dbReference>
<protein>
    <submittedName>
        <fullName evidence="3">XRE family transcriptional regulator</fullName>
    </submittedName>
</protein>
<dbReference type="InterPro" id="IPR010982">
    <property type="entry name" value="Lambda_DNA-bd_dom_sf"/>
</dbReference>
<evidence type="ECO:0000256" key="1">
    <source>
        <dbReference type="ARBA" id="ARBA00023125"/>
    </source>
</evidence>
<dbReference type="Gene3D" id="1.10.260.40">
    <property type="entry name" value="lambda repressor-like DNA-binding domains"/>
    <property type="match status" value="1"/>
</dbReference>
<proteinExistence type="predicted"/>
<comment type="caution">
    <text evidence="3">The sequence shown here is derived from an EMBL/GenBank/DDBJ whole genome shotgun (WGS) entry which is preliminary data.</text>
</comment>